<keyword evidence="2" id="KW-1185">Reference proteome</keyword>
<organism evidence="1 2">
    <name type="scientific">Mycena alexandri</name>
    <dbReference type="NCBI Taxonomy" id="1745969"/>
    <lineage>
        <taxon>Eukaryota</taxon>
        <taxon>Fungi</taxon>
        <taxon>Dikarya</taxon>
        <taxon>Basidiomycota</taxon>
        <taxon>Agaricomycotina</taxon>
        <taxon>Agaricomycetes</taxon>
        <taxon>Agaricomycetidae</taxon>
        <taxon>Agaricales</taxon>
        <taxon>Marasmiineae</taxon>
        <taxon>Mycenaceae</taxon>
        <taxon>Mycena</taxon>
    </lineage>
</organism>
<evidence type="ECO:0000313" key="2">
    <source>
        <dbReference type="Proteomes" id="UP001218188"/>
    </source>
</evidence>
<dbReference type="EMBL" id="JARJCM010000066">
    <property type="protein sequence ID" value="KAJ7033243.1"/>
    <property type="molecule type" value="Genomic_DNA"/>
</dbReference>
<dbReference type="AlphaFoldDB" id="A0AAD6SVM0"/>
<dbReference type="Proteomes" id="UP001218188">
    <property type="component" value="Unassembled WGS sequence"/>
</dbReference>
<reference evidence="1" key="1">
    <citation type="submission" date="2023-03" db="EMBL/GenBank/DDBJ databases">
        <title>Massive genome expansion in bonnet fungi (Mycena s.s.) driven by repeated elements and novel gene families across ecological guilds.</title>
        <authorList>
            <consortium name="Lawrence Berkeley National Laboratory"/>
            <person name="Harder C.B."/>
            <person name="Miyauchi S."/>
            <person name="Viragh M."/>
            <person name="Kuo A."/>
            <person name="Thoen E."/>
            <person name="Andreopoulos B."/>
            <person name="Lu D."/>
            <person name="Skrede I."/>
            <person name="Drula E."/>
            <person name="Henrissat B."/>
            <person name="Morin E."/>
            <person name="Kohler A."/>
            <person name="Barry K."/>
            <person name="LaButti K."/>
            <person name="Morin E."/>
            <person name="Salamov A."/>
            <person name="Lipzen A."/>
            <person name="Mereny Z."/>
            <person name="Hegedus B."/>
            <person name="Baldrian P."/>
            <person name="Stursova M."/>
            <person name="Weitz H."/>
            <person name="Taylor A."/>
            <person name="Grigoriev I.V."/>
            <person name="Nagy L.G."/>
            <person name="Martin F."/>
            <person name="Kauserud H."/>
        </authorList>
    </citation>
    <scope>NUCLEOTIDE SEQUENCE</scope>
    <source>
        <strain evidence="1">CBHHK200</strain>
    </source>
</reference>
<evidence type="ECO:0000313" key="1">
    <source>
        <dbReference type="EMBL" id="KAJ7033243.1"/>
    </source>
</evidence>
<proteinExistence type="predicted"/>
<protein>
    <submittedName>
        <fullName evidence="1">Uncharacterized protein</fullName>
    </submittedName>
</protein>
<name>A0AAD6SVM0_9AGAR</name>
<comment type="caution">
    <text evidence="1">The sequence shown here is derived from an EMBL/GenBank/DDBJ whole genome shotgun (WGS) entry which is preliminary data.</text>
</comment>
<gene>
    <name evidence="1" type="ORF">C8F04DRAFT_1184223</name>
</gene>
<sequence length="237" mass="26682">MVKTFTISLGSQPPLSAVSSSKACRMNNAAPFIAAAALNIDLTTLPNPYLRDGFGVVYINARVSKRAFRLWRRGILSTAQFLSLFHIKAVQPLRTAIHHHLDFSFATPRRMLLECLAHASVRLRGALPIRLMCGCGVRHREYVDCAAAGGIAAVEQDIVWWKARFGEAANSKPQNAQNLNTPGPRIDSKVYDVDPNVLCSMEQDSKFFFDRHRTRYLRMSDRLIDLDEARVEFGTWF</sequence>
<accession>A0AAD6SVM0</accession>